<protein>
    <recommendedName>
        <fullName evidence="15">Kinesin motor domain-containing protein</fullName>
    </recommendedName>
</protein>
<dbReference type="PROSITE" id="PS50082">
    <property type="entry name" value="WD_REPEATS_2"/>
    <property type="match status" value="5"/>
</dbReference>
<evidence type="ECO:0000313" key="16">
    <source>
        <dbReference type="EMBL" id="KAL1495803.1"/>
    </source>
</evidence>
<keyword evidence="7 12" id="KW-0067">ATP-binding</keyword>
<dbReference type="GO" id="GO:0005875">
    <property type="term" value="C:microtubule associated complex"/>
    <property type="evidence" value="ECO:0007669"/>
    <property type="project" value="TreeGrafter"/>
</dbReference>
<dbReference type="PRINTS" id="PR00320">
    <property type="entry name" value="GPROTEINBRPT"/>
</dbReference>
<dbReference type="CDD" id="cd00200">
    <property type="entry name" value="WD40"/>
    <property type="match status" value="1"/>
</dbReference>
<dbReference type="Pfam" id="PF25764">
    <property type="entry name" value="KIF21A_4th"/>
    <property type="match status" value="1"/>
</dbReference>
<dbReference type="InterPro" id="IPR027417">
    <property type="entry name" value="P-loop_NTPase"/>
</dbReference>
<feature type="repeat" description="WD" evidence="11">
    <location>
        <begin position="1530"/>
        <end position="1563"/>
    </location>
</feature>
<feature type="domain" description="Kinesin motor" evidence="15">
    <location>
        <begin position="10"/>
        <end position="349"/>
    </location>
</feature>
<comment type="similarity">
    <text evidence="12">Belongs to the TRAFAC class myosin-kinesin ATPase superfamily. Kinesin family.</text>
</comment>
<feature type="coiled-coil region" evidence="13">
    <location>
        <begin position="687"/>
        <end position="790"/>
    </location>
</feature>
<evidence type="ECO:0000256" key="7">
    <source>
        <dbReference type="ARBA" id="ARBA00022840"/>
    </source>
</evidence>
<dbReference type="PROSITE" id="PS50294">
    <property type="entry name" value="WD_REPEATS_REGION"/>
    <property type="match status" value="5"/>
</dbReference>
<feature type="repeat" description="WD" evidence="11">
    <location>
        <begin position="1282"/>
        <end position="1321"/>
    </location>
</feature>
<dbReference type="Gene3D" id="2.130.10.10">
    <property type="entry name" value="YVTN repeat-like/Quinoprotein amine dehydrogenase"/>
    <property type="match status" value="3"/>
</dbReference>
<dbReference type="CDD" id="cd01372">
    <property type="entry name" value="KISc_KIF4"/>
    <property type="match status" value="1"/>
</dbReference>
<name>A0AB34IDA5_PRYPA</name>
<dbReference type="SMART" id="SM00320">
    <property type="entry name" value="WD40"/>
    <property type="match status" value="7"/>
</dbReference>
<evidence type="ECO:0000256" key="6">
    <source>
        <dbReference type="ARBA" id="ARBA00022741"/>
    </source>
</evidence>
<dbReference type="InterPro" id="IPR027640">
    <property type="entry name" value="Kinesin-like_fam"/>
</dbReference>
<evidence type="ECO:0000313" key="17">
    <source>
        <dbReference type="Proteomes" id="UP001515480"/>
    </source>
</evidence>
<feature type="coiled-coil region" evidence="13">
    <location>
        <begin position="546"/>
        <end position="612"/>
    </location>
</feature>
<dbReference type="Pfam" id="PF00225">
    <property type="entry name" value="Kinesin"/>
    <property type="match status" value="1"/>
</dbReference>
<dbReference type="SMART" id="SM00129">
    <property type="entry name" value="KISc"/>
    <property type="match status" value="1"/>
</dbReference>
<gene>
    <name evidence="16" type="ORF">AB1Y20_016664</name>
</gene>
<keyword evidence="4" id="KW-0493">Microtubule</keyword>
<evidence type="ECO:0000256" key="12">
    <source>
        <dbReference type="PROSITE-ProRule" id="PRU00283"/>
    </source>
</evidence>
<feature type="coiled-coil region" evidence="13">
    <location>
        <begin position="432"/>
        <end position="484"/>
    </location>
</feature>
<dbReference type="InterPro" id="IPR020472">
    <property type="entry name" value="WD40_PAC1"/>
</dbReference>
<evidence type="ECO:0000256" key="2">
    <source>
        <dbReference type="ARBA" id="ARBA00022490"/>
    </source>
</evidence>
<proteinExistence type="inferred from homology"/>
<evidence type="ECO:0000256" key="4">
    <source>
        <dbReference type="ARBA" id="ARBA00022701"/>
    </source>
</evidence>
<dbReference type="GO" id="GO:0051231">
    <property type="term" value="P:spindle elongation"/>
    <property type="evidence" value="ECO:0007669"/>
    <property type="project" value="TreeGrafter"/>
</dbReference>
<evidence type="ECO:0000256" key="8">
    <source>
        <dbReference type="ARBA" id="ARBA00023054"/>
    </source>
</evidence>
<dbReference type="PRINTS" id="PR00380">
    <property type="entry name" value="KINESINHEAVY"/>
</dbReference>
<dbReference type="GO" id="GO:0008017">
    <property type="term" value="F:microtubule binding"/>
    <property type="evidence" value="ECO:0007669"/>
    <property type="project" value="InterPro"/>
</dbReference>
<keyword evidence="17" id="KW-1185">Reference proteome</keyword>
<feature type="coiled-coil region" evidence="13">
    <location>
        <begin position="908"/>
        <end position="968"/>
    </location>
</feature>
<comment type="caution">
    <text evidence="16">The sequence shown here is derived from an EMBL/GenBank/DDBJ whole genome shotgun (WGS) entry which is preliminary data.</text>
</comment>
<feature type="repeat" description="WD" evidence="11">
    <location>
        <begin position="1572"/>
        <end position="1612"/>
    </location>
</feature>
<keyword evidence="9 12" id="KW-0505">Motor protein</keyword>
<keyword evidence="6 12" id="KW-0547">Nucleotide-binding</keyword>
<dbReference type="Gene3D" id="3.40.850.10">
    <property type="entry name" value="Kinesin motor domain"/>
    <property type="match status" value="1"/>
</dbReference>
<dbReference type="GO" id="GO:0005874">
    <property type="term" value="C:microtubule"/>
    <property type="evidence" value="ECO:0007669"/>
    <property type="project" value="UniProtKB-KW"/>
</dbReference>
<evidence type="ECO:0000256" key="14">
    <source>
        <dbReference type="SAM" id="MobiDB-lite"/>
    </source>
</evidence>
<dbReference type="PROSITE" id="PS00678">
    <property type="entry name" value="WD_REPEATS_1"/>
    <property type="match status" value="1"/>
</dbReference>
<dbReference type="SUPFAM" id="SSF52540">
    <property type="entry name" value="P-loop containing nucleoside triphosphate hydrolases"/>
    <property type="match status" value="1"/>
</dbReference>
<accession>A0AB34IDA5</accession>
<evidence type="ECO:0000256" key="3">
    <source>
        <dbReference type="ARBA" id="ARBA00022574"/>
    </source>
</evidence>
<feature type="binding site" evidence="12">
    <location>
        <begin position="86"/>
        <end position="93"/>
    </location>
    <ligand>
        <name>ATP</name>
        <dbReference type="ChEBI" id="CHEBI:30616"/>
    </ligand>
</feature>
<keyword evidence="10" id="KW-0206">Cytoskeleton</keyword>
<feature type="compositionally biased region" description="Pro residues" evidence="14">
    <location>
        <begin position="1130"/>
        <end position="1140"/>
    </location>
</feature>
<reference evidence="16 17" key="1">
    <citation type="journal article" date="2024" name="Science">
        <title>Giant polyketide synthase enzymes in the biosynthesis of giant marine polyether toxins.</title>
        <authorList>
            <person name="Fallon T.R."/>
            <person name="Shende V.V."/>
            <person name="Wierzbicki I.H."/>
            <person name="Pendleton A.L."/>
            <person name="Watervoot N.F."/>
            <person name="Auber R.P."/>
            <person name="Gonzalez D.J."/>
            <person name="Wisecaver J.H."/>
            <person name="Moore B.S."/>
        </authorList>
    </citation>
    <scope>NUCLEOTIDE SEQUENCE [LARGE SCALE GENOMIC DNA]</scope>
    <source>
        <strain evidence="16 17">12B1</strain>
    </source>
</reference>
<evidence type="ECO:0000256" key="9">
    <source>
        <dbReference type="ARBA" id="ARBA00023175"/>
    </source>
</evidence>
<evidence type="ECO:0000259" key="15">
    <source>
        <dbReference type="PROSITE" id="PS50067"/>
    </source>
</evidence>
<keyword evidence="8 13" id="KW-0175">Coiled coil</keyword>
<dbReference type="PANTHER" id="PTHR47969:SF15">
    <property type="entry name" value="CHROMOSOME-ASSOCIATED KINESIN KIF4A-RELATED"/>
    <property type="match status" value="1"/>
</dbReference>
<dbReference type="GO" id="GO:0007018">
    <property type="term" value="P:microtubule-based movement"/>
    <property type="evidence" value="ECO:0007669"/>
    <property type="project" value="InterPro"/>
</dbReference>
<dbReference type="GO" id="GO:0007052">
    <property type="term" value="P:mitotic spindle organization"/>
    <property type="evidence" value="ECO:0007669"/>
    <property type="project" value="TreeGrafter"/>
</dbReference>
<sequence length="1612" mass="177514">MVETADDGSAVRVAVRVRPRLAGEASTDCLTKVAERPQIVLGKERSFTFDHVFDPTSSQESIHRTCVAPLLESFFQGYNATIFAYGQTGSGKTYTMGSASTHVSDHARGIIPRAISDVFSHIESVAATHTCRVRVSFLELYNEEIRDLLDPGKERGAIAVREDVNGNVAIVGAEEEVVTSSEAMLQCLHRGTLRRSTAETNMNETSSRSHAIFSVAMEKCAKGSASADEANGSRERASTEGERIVSNFHFVDLAGSERAKRTLAEGQRMKEGIAINYSLLVLGNVISALGDDRRHGNHVPYRDSVLTRMLQHSLGGNSRTLMIACVSPSEVNLDETLNTLRYANRAKNIKNKPVVNRDPHAAQLAQLRGELRATQLELLRMRSGKGSEATLEELMREEGNRQFLASIGTSAALVPATAAPSRVEEAGLSNRMAKLQLREAELASECEQLRKQMAQRNDEIRKLCERHAAELQSLEMQLVQTQAQPDERCGRELSGAAQAMLREMLEVNLAKNARLEEELTLLRSSREGYDAAEGGGVALVGSLTLDEEQEQALTEKEEQASQAEQAFRISQIKMQQALKDLSTNIELKEQLMAELSANQQRFEQLRTHYEQEPSHPHRSHHMLALSLPPHPSIRNLHSHPIALTSLHTPPPSPAYSHSPRTTPSLSATHTLSYPVAPSHPRLRRQAVAERESEVASTNQQLETVQAQLEAKVNDEATQRQQQDLVAKYSERLRNLQQEIKKLKKRQSEYAQMERLNRERCFEIGRLQSQVNEMKKAKNTLQRKAQDESAQFREWKQIQLREISQLRREGRRVALEHQKLLEAHSKQNAILKRRTEEVWAVQKRLRETEASRRLRATATGRPATAPREAWGGEGSLRSRREGCGDGAADRLVEGELAARVKERTRGMQVERAIVERAELAARRDEARERREQVELRLREAATEALEAEAQELDDEIESLEAQLEVKAAIIADSNAAAARDSARAKPHDAFAELEPRLLAELLFDRLVDQHLRQHEMSRSIAALKLERNSMAESLAAAQLSQQQQQQQHDHVVTQMRRLTETRMRMLVDGMEAELEGDDLKEDSDVDVRKRMLHSSLSCADLPATVKLQLEEAQAPVQPWQHSAQPWLNHSPLPPGSAPATPPVDRSSAHSYTSLHRQRTARRAADDSDASPPVAPDDRPPADAPLDVFSRLHPHPSAAPSPRASRDYPPLRSAASMPRLPAVPAVSISLDEPPLPPPPPPADAAETDVFARLAAPRLDRAASSMPSFRASDADGNSFGGTHTLRGHQGFVFSLAAAKGQLFSASQDTAVRVWSLQPEQTGSVAELTGHHGFVRALAVSGGGALLFSGAQDKMVRVWDTHTHVQLCALPGHKAEVHALAVHNDLLFSGSEDASIKARALSRTSVGGSGMAAGDRWGEGRVPFLTSRRAQVWNIASLKCIRTLGGANGANGHTSAVFALAVCGEPCMLVSGSRDHTVRLWELASLEWKRTLHPPHLDCVQSFASLGNNLYSGSRDRAIKHWSLPDGALIGTINQAHEDWVCSLAVTESTATLASGGRDGRIKLWRLPKLEPCGVLEGHTGAVNCLISVNGLLGSEPAIVSCSSDRTIRVWKSKGR</sequence>
<keyword evidence="2" id="KW-0963">Cytoplasm</keyword>
<dbReference type="PANTHER" id="PTHR47969">
    <property type="entry name" value="CHROMOSOME-ASSOCIATED KINESIN KIF4A-RELATED"/>
    <property type="match status" value="1"/>
</dbReference>
<dbReference type="SUPFAM" id="SSF50978">
    <property type="entry name" value="WD40 repeat-like"/>
    <property type="match status" value="1"/>
</dbReference>
<dbReference type="PROSITE" id="PS50067">
    <property type="entry name" value="KINESIN_MOTOR_2"/>
    <property type="match status" value="1"/>
</dbReference>
<keyword evidence="3 11" id="KW-0853">WD repeat</keyword>
<dbReference type="FunFam" id="3.40.850.10:FF:000011">
    <property type="entry name" value="Kinesin family member 21A"/>
    <property type="match status" value="1"/>
</dbReference>
<dbReference type="InterPro" id="IPR036961">
    <property type="entry name" value="Kinesin_motor_dom_sf"/>
</dbReference>
<feature type="compositionally biased region" description="Low complexity" evidence="14">
    <location>
        <begin position="855"/>
        <end position="868"/>
    </location>
</feature>
<dbReference type="InterPro" id="IPR019775">
    <property type="entry name" value="WD40_repeat_CS"/>
</dbReference>
<dbReference type="InterPro" id="IPR036322">
    <property type="entry name" value="WD40_repeat_dom_sf"/>
</dbReference>
<feature type="region of interest" description="Disordered" evidence="14">
    <location>
        <begin position="852"/>
        <end position="881"/>
    </location>
</feature>
<dbReference type="InterPro" id="IPR001680">
    <property type="entry name" value="WD40_rpt"/>
</dbReference>
<dbReference type="EMBL" id="JBGBPQ010000031">
    <property type="protein sequence ID" value="KAL1495803.1"/>
    <property type="molecule type" value="Genomic_DNA"/>
</dbReference>
<evidence type="ECO:0000256" key="13">
    <source>
        <dbReference type="SAM" id="Coils"/>
    </source>
</evidence>
<comment type="subcellular location">
    <subcellularLocation>
        <location evidence="1">Cytoplasm</location>
        <location evidence="1">Cytoskeleton</location>
    </subcellularLocation>
</comment>
<evidence type="ECO:0000256" key="10">
    <source>
        <dbReference type="ARBA" id="ARBA00023212"/>
    </source>
</evidence>
<feature type="repeat" description="WD" evidence="11">
    <location>
        <begin position="1446"/>
        <end position="1487"/>
    </location>
</feature>
<dbReference type="Pfam" id="PF00400">
    <property type="entry name" value="WD40"/>
    <property type="match status" value="5"/>
</dbReference>
<evidence type="ECO:0000256" key="5">
    <source>
        <dbReference type="ARBA" id="ARBA00022737"/>
    </source>
</evidence>
<dbReference type="GO" id="GO:0005524">
    <property type="term" value="F:ATP binding"/>
    <property type="evidence" value="ECO:0007669"/>
    <property type="project" value="UniProtKB-UniRule"/>
</dbReference>
<keyword evidence="5" id="KW-0677">Repeat</keyword>
<feature type="region of interest" description="Disordered" evidence="14">
    <location>
        <begin position="1115"/>
        <end position="1213"/>
    </location>
</feature>
<dbReference type="Proteomes" id="UP001515480">
    <property type="component" value="Unassembled WGS sequence"/>
</dbReference>
<evidence type="ECO:0000256" key="1">
    <source>
        <dbReference type="ARBA" id="ARBA00004245"/>
    </source>
</evidence>
<dbReference type="InterPro" id="IPR015943">
    <property type="entry name" value="WD40/YVTN_repeat-like_dom_sf"/>
</dbReference>
<feature type="repeat" description="WD" evidence="11">
    <location>
        <begin position="1324"/>
        <end position="1356"/>
    </location>
</feature>
<dbReference type="InterPro" id="IPR001752">
    <property type="entry name" value="Kinesin_motor_dom"/>
</dbReference>
<evidence type="ECO:0000256" key="11">
    <source>
        <dbReference type="PROSITE-ProRule" id="PRU00221"/>
    </source>
</evidence>
<organism evidence="16 17">
    <name type="scientific">Prymnesium parvum</name>
    <name type="common">Toxic golden alga</name>
    <dbReference type="NCBI Taxonomy" id="97485"/>
    <lineage>
        <taxon>Eukaryota</taxon>
        <taxon>Haptista</taxon>
        <taxon>Haptophyta</taxon>
        <taxon>Prymnesiophyceae</taxon>
        <taxon>Prymnesiales</taxon>
        <taxon>Prymnesiaceae</taxon>
        <taxon>Prymnesium</taxon>
    </lineage>
</organism>
<dbReference type="GO" id="GO:0003777">
    <property type="term" value="F:microtubule motor activity"/>
    <property type="evidence" value="ECO:0007669"/>
    <property type="project" value="InterPro"/>
</dbReference>